<dbReference type="SUPFAM" id="SSF54913">
    <property type="entry name" value="GlnB-like"/>
    <property type="match status" value="1"/>
</dbReference>
<organism evidence="2 3">
    <name type="scientific">Pseudoalteromonas phenolica</name>
    <dbReference type="NCBI Taxonomy" id="161398"/>
    <lineage>
        <taxon>Bacteria</taxon>
        <taxon>Pseudomonadati</taxon>
        <taxon>Pseudomonadota</taxon>
        <taxon>Gammaproteobacteria</taxon>
        <taxon>Alteromonadales</taxon>
        <taxon>Pseudoalteromonadaceae</taxon>
        <taxon>Pseudoalteromonas</taxon>
    </lineage>
</organism>
<dbReference type="Proteomes" id="UP000061457">
    <property type="component" value="Chromosome I"/>
</dbReference>
<protein>
    <submittedName>
        <fullName evidence="2">C-type cytochrome biogenesis protein</fullName>
    </submittedName>
</protein>
<dbReference type="RefSeq" id="WP_058028546.1">
    <property type="nucleotide sequence ID" value="NZ_CP013187.1"/>
</dbReference>
<evidence type="ECO:0000256" key="1">
    <source>
        <dbReference type="ARBA" id="ARBA00010169"/>
    </source>
</evidence>
<accession>A0A0S2JXI3</accession>
<dbReference type="STRING" id="161398.PP2015_236"/>
<reference evidence="2 3" key="1">
    <citation type="submission" date="2015-11" db="EMBL/GenBank/DDBJ databases">
        <authorList>
            <person name="Zhang Y."/>
            <person name="Guo Z."/>
        </authorList>
    </citation>
    <scope>NUCLEOTIDE SEQUENCE [LARGE SCALE GENOMIC DNA]</scope>
    <source>
        <strain evidence="2 3">KCTC 12086</strain>
    </source>
</reference>
<dbReference type="KEGG" id="pphe:PP2015_236"/>
<sequence>MTSDYKIVLTTCETKNDARKLAAILVEKKLAACVNILPEVESVYVWQGKVEQQTESKLFIKTNVQRLEELMACIKCHHSYDVPEIQVLDVSTGNPDYFNWINEVLS</sequence>
<proteinExistence type="inferred from homology"/>
<comment type="similarity">
    <text evidence="1">Belongs to the CutA family.</text>
</comment>
<dbReference type="PANTHER" id="PTHR23419:SF8">
    <property type="entry name" value="FI09726P"/>
    <property type="match status" value="1"/>
</dbReference>
<dbReference type="InterPro" id="IPR015867">
    <property type="entry name" value="N-reg_PII/ATP_PRibTrfase_C"/>
</dbReference>
<name>A0A0S2JXI3_9GAMM</name>
<dbReference type="GO" id="GO:0010038">
    <property type="term" value="P:response to metal ion"/>
    <property type="evidence" value="ECO:0007669"/>
    <property type="project" value="InterPro"/>
</dbReference>
<dbReference type="InterPro" id="IPR004323">
    <property type="entry name" value="Ion_tolerance_CutA"/>
</dbReference>
<evidence type="ECO:0000313" key="3">
    <source>
        <dbReference type="Proteomes" id="UP000061457"/>
    </source>
</evidence>
<dbReference type="Gene3D" id="3.30.70.120">
    <property type="match status" value="1"/>
</dbReference>
<keyword evidence="3" id="KW-1185">Reference proteome</keyword>
<dbReference type="Pfam" id="PF03091">
    <property type="entry name" value="CutA1"/>
    <property type="match status" value="1"/>
</dbReference>
<dbReference type="AlphaFoldDB" id="A0A0S2JXI3"/>
<dbReference type="InterPro" id="IPR011322">
    <property type="entry name" value="N-reg_PII-like_a/b"/>
</dbReference>
<dbReference type="PATRIC" id="fig|161398.10.peg.243"/>
<dbReference type="OrthoDB" id="37622at2"/>
<evidence type="ECO:0000313" key="2">
    <source>
        <dbReference type="EMBL" id="ALO40763.1"/>
    </source>
</evidence>
<dbReference type="GO" id="GO:0005507">
    <property type="term" value="F:copper ion binding"/>
    <property type="evidence" value="ECO:0007669"/>
    <property type="project" value="TreeGrafter"/>
</dbReference>
<gene>
    <name evidence="2" type="ORF">PP2015_236</name>
</gene>
<dbReference type="EMBL" id="CP013187">
    <property type="protein sequence ID" value="ALO40763.1"/>
    <property type="molecule type" value="Genomic_DNA"/>
</dbReference>
<dbReference type="PANTHER" id="PTHR23419">
    <property type="entry name" value="DIVALENT CATION TOLERANCE CUTA-RELATED"/>
    <property type="match status" value="1"/>
</dbReference>